<feature type="domain" description="Calcineurin-like phosphoesterase" evidence="2">
    <location>
        <begin position="29"/>
        <end position="224"/>
    </location>
</feature>
<reference evidence="4" key="1">
    <citation type="submission" date="2017-04" db="EMBL/GenBank/DDBJ databases">
        <title>Function of individual gut microbiota members based on whole genome sequencing of pure cultures obtained from chicken caecum.</title>
        <authorList>
            <person name="Medvecky M."/>
            <person name="Cejkova D."/>
            <person name="Polansky O."/>
            <person name="Karasova D."/>
            <person name="Kubasova T."/>
            <person name="Cizek A."/>
            <person name="Rychlik I."/>
        </authorList>
    </citation>
    <scope>NUCLEOTIDE SEQUENCE [LARGE SCALE GENOMIC DNA]</scope>
    <source>
        <strain evidence="4">An109</strain>
    </source>
</reference>
<dbReference type="Proteomes" id="UP000196036">
    <property type="component" value="Unassembled WGS sequence"/>
</dbReference>
<dbReference type="InterPro" id="IPR051918">
    <property type="entry name" value="STPP_CPPED1"/>
</dbReference>
<dbReference type="AlphaFoldDB" id="A0A1Y4VNV1"/>
<dbReference type="RefSeq" id="WP_008775341.1">
    <property type="nucleotide sequence ID" value="NZ_JAHOJA010000017.1"/>
</dbReference>
<dbReference type="InterPro" id="IPR004843">
    <property type="entry name" value="Calcineurin-like_PHP"/>
</dbReference>
<dbReference type="EMBL" id="NFLW01000012">
    <property type="protein sequence ID" value="OUQ70906.1"/>
    <property type="molecule type" value="Genomic_DNA"/>
</dbReference>
<protein>
    <submittedName>
        <fullName evidence="3">Serine/threonine protein phosphatase</fullName>
    </submittedName>
</protein>
<evidence type="ECO:0000259" key="2">
    <source>
        <dbReference type="Pfam" id="PF00149"/>
    </source>
</evidence>
<organism evidence="3 4">
    <name type="scientific">Bacteroides xylanisolvens</name>
    <dbReference type="NCBI Taxonomy" id="371601"/>
    <lineage>
        <taxon>Bacteria</taxon>
        <taxon>Pseudomonadati</taxon>
        <taxon>Bacteroidota</taxon>
        <taxon>Bacteroidia</taxon>
        <taxon>Bacteroidales</taxon>
        <taxon>Bacteroidaceae</taxon>
        <taxon>Bacteroides</taxon>
    </lineage>
</organism>
<feature type="signal peptide" evidence="1">
    <location>
        <begin position="1"/>
        <end position="19"/>
    </location>
</feature>
<proteinExistence type="predicted"/>
<dbReference type="SUPFAM" id="SSF56300">
    <property type="entry name" value="Metallo-dependent phosphatases"/>
    <property type="match status" value="1"/>
</dbReference>
<sequence length="257" mass="29267">MNKILFVLLSLLTSLQSYSQEQNEKEVSFLLLGDIHYDLLEDHDMEWLSTKPDDLRQVTKEYSVFTKNTWPEFSRIISGQVQKHQPSIKAVLQMGDLSEGLAGSPQKAIQMANSAFKAVNKMNLKVPFIMTKGNHDITGPGAKEAFEKVYLPNMARLAGHPSLQSANYTTTLDDVLFVCYDPWDRNPEGLQQLEKSLAGSKATYKFVMLHEPVIPVNERCWHVFRQDNAKRMQLEYYAAFGEKPYDTVNISELLTSN</sequence>
<keyword evidence="1" id="KW-0732">Signal</keyword>
<dbReference type="Gene3D" id="3.60.21.10">
    <property type="match status" value="1"/>
</dbReference>
<name>A0A1Y4VNV1_9BACE</name>
<dbReference type="Pfam" id="PF00149">
    <property type="entry name" value="Metallophos"/>
    <property type="match status" value="1"/>
</dbReference>
<evidence type="ECO:0000313" key="4">
    <source>
        <dbReference type="Proteomes" id="UP000196036"/>
    </source>
</evidence>
<evidence type="ECO:0000313" key="3">
    <source>
        <dbReference type="EMBL" id="OUQ70906.1"/>
    </source>
</evidence>
<gene>
    <name evidence="3" type="ORF">B5E52_08125</name>
</gene>
<evidence type="ECO:0000256" key="1">
    <source>
        <dbReference type="SAM" id="SignalP"/>
    </source>
</evidence>
<comment type="caution">
    <text evidence="3">The sequence shown here is derived from an EMBL/GenBank/DDBJ whole genome shotgun (WGS) entry which is preliminary data.</text>
</comment>
<feature type="chain" id="PRO_5011012462" evidence="1">
    <location>
        <begin position="20"/>
        <end position="257"/>
    </location>
</feature>
<accession>A0A1Y4VNV1</accession>
<dbReference type="GO" id="GO:0016787">
    <property type="term" value="F:hydrolase activity"/>
    <property type="evidence" value="ECO:0007669"/>
    <property type="project" value="InterPro"/>
</dbReference>
<dbReference type="PANTHER" id="PTHR43143:SF1">
    <property type="entry name" value="SERINE_THREONINE-PROTEIN PHOSPHATASE CPPED1"/>
    <property type="match status" value="1"/>
</dbReference>
<dbReference type="PANTHER" id="PTHR43143">
    <property type="entry name" value="METALLOPHOSPHOESTERASE, CALCINEURIN SUPERFAMILY"/>
    <property type="match status" value="1"/>
</dbReference>
<dbReference type="InterPro" id="IPR029052">
    <property type="entry name" value="Metallo-depent_PP-like"/>
</dbReference>